<dbReference type="PROSITE" id="PS00028">
    <property type="entry name" value="ZINC_FINGER_C2H2_1"/>
    <property type="match status" value="4"/>
</dbReference>
<feature type="region of interest" description="Disordered" evidence="2">
    <location>
        <begin position="3150"/>
        <end position="3180"/>
    </location>
</feature>
<evidence type="ECO:0000313" key="5">
    <source>
        <dbReference type="EnsemblMetazoa" id="AGAP028433-PA"/>
    </source>
</evidence>
<keyword evidence="1" id="KW-0862">Zinc</keyword>
<feature type="compositionally biased region" description="Basic and acidic residues" evidence="2">
    <location>
        <begin position="3012"/>
        <end position="3025"/>
    </location>
</feature>
<sequence length="4610" mass="512422">MSAVKDSSNTSIICRLPLNRLESIIGSLKNMKKRSDHMATTLIDIDSIPEEPDQINSFAVGLDNVKDVPSTNNIAYKVLCLYCDRSFSNHKLMIKHTDRIHRIAKERRSSARVLSTLANGSDVSTCCNFCHKSKALNLISDDLQTLFKHLISAHSDRYFACERCTMRFPNDAARDAHMDAFHPSSTTRRPKSKAALKAFSHTQNSTSQHSQQLVTNALNIKMHKTGVYSEINDQVEFNSVRQSVSSSLSNSNIKSELAAQNICLRSSLRNSTAPSPQKVTDSNKSKTKAFKKSERLLRRNSEPMLLSRLGITQHRLPRQSRRLMAAASSSANVTLLSSATSSTSTTQSIHSTTVPACAKFATKKKSLGTANEEGQSFQNCYNKIIKLKTIRSSLTANSVVCDPSMTETTETNKTLAKGSDVAALANIVVLNTGSSSDVSVGIFTRGTNSSVFVSNNDWGNITASTGSNSCNGNNLLQVNNSGVFDEDFYDNVTRNVKNNLCCHLDGKLEALTPNAPCPTSPVAVIPTVRSTVVKSPVSSDSKIHEATNLPAISAMFPTLLTAEQYGPEPRQTTTNSSIISLSSASSVKTKKPVTKNSWKWKWDFVKKYTYVNENGRIVKKIKQPTIGLRDLSKLDMWTQLTMRTKHELFQHQRSSDSRNQFQLSKTKFGISDEGHSITVADVGAILRDEKRAMVEQLDCLLDARLLPQIDLEQNEQRIIKIEPIDQDKTTEETCFVDDQLPNDTVSREESSSLVPWTDKKNSSEESKSLDFLQNLQLMQLNSNDLQTRVVLSGEWARPRCYICYGCGAKFNSLKQVEEHRIFRHPHVHSTFYEIVGRELIEKRLYKHFFVPFMALAMHHLYFVRLSNSELFLNSSMFGSNSQHKGEYRINNPAEIKNEDSSSNEATSFSTSTIASSSSYRYSTNSSVVTLMDNCSNGTNTLTTFNDLANHDVLENEGIGIRSATCSKCQKECQNQIVLYAHILHCSNDYVWLQAKKRMKYRRAKRRRGGNRSGGNCASSMLTVPRIAQHHQNAVGKEESAVVAPLPSLVDEKSILSVGAVSRTIIIGSKDSCSNSSCSISGSSYKNSNTSTSSISSVGSVIDNEISTSNGSQKYNKSPKRKENDSDIVKRLLANLPAKRISRQINLQTTKQISKRSMTPAKKFCSEAMVVTPKVKGQGELEKNDAVVKHPSEVCGEHVAVQSTALKNVAVTNGNSIGGIKKITSSISLSKREKVSTKLRSKQSAAVLPSMNNTMHVSTKQTQQSMRKKNNTMFQPTLGVANHKRNSKHFSNREENSVKFKGKKMEKVNRVGLINKNRMMLWKQSQRQIIRLTTSNGHHRILRSTGKRLLPVSISICNREHSLRLGRMNNEINKNSILNENSLKSKDEALDENGFVILDDPGKEAKVCKNSTEKNIFNNMETMSKKASIEKNRSSNQNNDIDKKVDQSIKINERVPTVETIEYENSLNIPCNPLQVTPTQPIKPQHLKDPPSTPIKNNDIITFSQIIIPETLSSVATVLEPSKPLTTQLGNQPMVCKSKKKKLNDCIAMLTGKLSERLGVDFFNNENDVINSVETPQNKLKDSLSLLNLVQPIKSNTSTIVSDEFVNKPKGAESCQTKTQYSSICSSLPVAANDITINSPMLSNSNIPAMISLHSKNHHNHVKYDDVGSLSHMLPPAMSLEQSVLNLAEEHISDEPLNLSKYGLVERVNKAHTKDYSNILNMTVPQSEHESLISSNSTSTALQTNHLKQVIASCSQNTNRSIEITANMYPQNVSKLKVVPPTMLDTVNTIPSNVGGGNIPSLKLPPGLIIERVEYKQARPIITKEAPSVTIVARQRTVPVQPMMSENSATDLTIEPLKSVTQGSNFNTTSSNLTHFTKSLPNRSSFVQYKSDSNHLKVTGKYTVANIIPRRSELTKDSISGGGCGENHISVTITESNTPYHERISDTANLQETVDLSPDHNQVVSSGCLPSRKALINLTTKSPNPPCKSSSIALSPLHTTSISGIGHMVGSVEKITQAVPTLIIPQVPMPSLSQAAHPTKRARRKSVFVPLPVPSVEPKRDAMTKYLIHSHPSAITAASSAISNNANLLSSMSLSFVTPGLLPVTTTPMLEPFNAQRLASIKLPAHLQPPEIPPLKIPDTAASSTALLEKIFQPTHSEVLSTGLELKKDSQCMNTKQLSLQPSPMHTKDYNKTVEENSNFISFPMPTNSNINGLSKQFEQVSKTNTALCMRTEETRSSNMAIKSNASSGMSKSGGRIMKRRASVADLQRKALMEQIWNQSILDKMMHEKDTRFVSEKENEQEVVKMQNPPIGTVIEKSNNLKILDEQMNLTIGESTTIPQINLNNPSNSASGSNPKKKENQTIKEACSLENDILSKTNVIAPVKHCKTIANQSIEIYHQLQSSTVITPTMVQEERKEITKMPQNTHIDYNQQTNHIEQEKQNSSIQSGCTLKHSQPTVDKEQCVLLTNEIEPAVLTPSIKDASNIRSIDGVKETQEEISVDAFVSQVKASPTKIIRKRRKNELASILSDQLLESFKEVDKSRLDDLKLLHDLTCETPDVKFSLEQIPQLAKRKSNPRMPDLLIHDSSKTVTSSSTAPKKVCSSKRLTKDKELTRSELSVKEANNKSTNEISTSITTSSSKVKGTQTKEGSPDLIANNYESLKYSSTDIKCLANFSSKANEKNTTNERCAQFNIEKNTLAEQLAGSKTTRSKTQYSCNSTKTVAACLQNKKTEKIQGCKTTTPKYHKPIDSVIGKARAGDNNSLLKDNLDTSTTNLIANDPKRIMSRRKSIFVDCDLSQYVEKEEWKNKIKSSNSSIKDDIMLTSRPGTRSQGQLGLDLVQSFVEATMKPRDPRRRILQQRREEDFCPVKSDGTKLSIPKQVKIAGKNITEQEENMVKLTDEYGAVDVIPKDIDKKQTPVAEVIEKNAPLRRISARRASLCVRSTMSLISSQEKYSIVAPPVEVTSKEDEHLHDIGNEVKRIYKRRASIYQIPNEFQEHGLGNSEELNPRKSTLHREENTLKKKDISSNKSSNRRSKTPVPTDWKRRNQLPLNGTSEPLIESLLQFAPSIESSTPKRRTTKNSQIAETVSKLFNIQEEIMLIDSSRRKPRKVNSSTVPSNNTSIMSSNQESCQKTIDRTNFNAFENQKSETMSLYDTSAVPSTQKPTKSSSFSNDKDESPKGIKKIVENTIINTTNSSSGSTDYSDDDNMSLACFAARSNAVQHQSTDMFAKPSKSIQLCITGRATSVIADDESTTNTEAFDEDIMSVSTEIPTVTNTSRLGNRGVRSKRRKSQKHSTSKIKRQQVKSQMQNSKPIQSFNCELCRKVFKKQDAYNKHRMTLSHIAKLSEQEYLVAQQNQGPDHSLHLANDNLLHDPKTNQGKLITKETIELNEKLLEIPAVPTAAPTTLSTMPSLAKTLIEKIKDHTEKPVKELSQEEKLFYECCSMLKESNSNENDKLKSVTTMSLKSNEANLSDMSSIIHINEVNNTSTPVLSTNLASSMEQNPMRLSTVKCSVMDEFETTHNDVTLTQEEPINQKKQRELDGNVHFMTHAYVIPNQLGNDSAQISMHTSMVSGTSGGSNNNGSNAKIKTKGALKGYDNFKVSIPMSGLTVMSANATNNCISIGKESRLDTLADVALCGDIPKEFGIVEQSEEIISTSVKDNVNACPEARLRFPLIKTVSMTNDQAHASSPRLLEPIKTERNIEMKINKITARRTGISMSKSVKLNKTGFLKNREYTIKSAKKPSSRWATGPYRRRMYKNNPPLNTVADDEEDVYAFQDSPCDGVLPSSYSSKKIITSIQNQNLMKKEEGSKLNLKHNSSTIQAPTLEDHEDSQMSSLSFSDRDDFVYGTNTMSEEEEEEKEEEEEDDKNSSISSSEQTTPKKLTTADVQKKSLIMGRIFKKGGAKDKLVSDSGVRKKSTSVPENIVIEPAKDAGTAANSSKSSSTVKSPAKDFDKLFDTLKNAADPSCQHNSNESASEYDNLPKDSFCAELFETSDNNIEVKVSKQDVNTRQQYRVVQHKHESKKYGPDRLRRQRAAHQKNLTETWDSEEFEDFQTDDIIKLINITEDNEVNDHISSKIKGPVSRLAEEAIVTQSSLIRDICQNERQLRNTENISEKHSGLKRGMQSLNEKKTSKLDTAVTDDTIRKVMESVILETMGKSCNITKRKPIVAIGTTHSIELNNKPLQLTCNNDNSVHNCQTPNVSTEDVSLALELTSLEEHTLESSVVISSKTITSKFKQKLNSSLHHNPRESEPQISSGEKDKEHNSIELNHLINESYYTADALHDSNIKSLTVNNNNNNNNTNNNNDSKGNKLASKTLKVNKSKRKPKTTQKESISKISSMSAGKQRKATQKKMKNIAYDPDSDYEQSIKCKKVKSKLLENDIEANLKIEQLQSTLFNSDDNGILLTTSRRKRNAGDMLYYWSSSSDEELHVEGKNLVGGAKEYDDIKKKYGRRRYCKSVTTNSSLGNKRGRKKKRCESSKSISNVGNASDDATSAQNDETVLKKMQVSSSSKEMRSLTTVERSKPLTLMSASKTGCKKQLLTKVENDNSLLVQKIPMQIVEETSTTSNEQLQQHGWIMGDSHKKLVTMLAHAKGKHDSRKFTNNRKK</sequence>
<feature type="region of interest" description="Disordered" evidence="2">
    <location>
        <begin position="268"/>
        <end position="290"/>
    </location>
</feature>
<name>A0A0E4G875_ANOGA</name>
<feature type="region of interest" description="Disordered" evidence="2">
    <location>
        <begin position="1073"/>
        <end position="1125"/>
    </location>
</feature>
<reference evidence="5 6" key="1">
    <citation type="journal article" date="2002" name="Science">
        <title>The genome sequence of the malaria mosquito Anopheles gambiae.</title>
        <authorList>
            <person name="Holt R.A."/>
            <person name="Subramanian G.M."/>
            <person name="Halpern A."/>
            <person name="Sutton G.G."/>
            <person name="Charlab R."/>
            <person name="Nusskern D.R."/>
            <person name="Wincker P."/>
            <person name="Clark A.G."/>
            <person name="Ribeiro J.M."/>
            <person name="Wides R."/>
            <person name="Salzberg S.L."/>
            <person name="Loftus B."/>
            <person name="Yandell M."/>
            <person name="Majoros W.H."/>
            <person name="Rusch D.B."/>
            <person name="Lai Z."/>
            <person name="Kraft C.L."/>
            <person name="Abril J.F."/>
            <person name="Anthouard V."/>
            <person name="Arensburger P."/>
            <person name="Atkinson P.W."/>
            <person name="Baden H."/>
            <person name="de Berardinis V."/>
            <person name="Baldwin D."/>
            <person name="Benes V."/>
            <person name="Biedler J."/>
            <person name="Blass C."/>
            <person name="Bolanos R."/>
            <person name="Boscus D."/>
            <person name="Barnstead M."/>
            <person name="Cai S."/>
            <person name="Center A."/>
            <person name="Chaturverdi K."/>
            <person name="Christophides G.K."/>
            <person name="Chrystal M.A."/>
            <person name="Clamp M."/>
            <person name="Cravchik A."/>
            <person name="Curwen V."/>
            <person name="Dana A."/>
            <person name="Delcher A."/>
            <person name="Dew I."/>
            <person name="Evans C.A."/>
            <person name="Flanigan M."/>
            <person name="Grundschober-Freimoser A."/>
            <person name="Friedli L."/>
            <person name="Gu Z."/>
            <person name="Guan P."/>
            <person name="Guigo R."/>
            <person name="Hillenmeyer M.E."/>
            <person name="Hladun S.L."/>
            <person name="Hogan J.R."/>
            <person name="Hong Y.S."/>
            <person name="Hoover J."/>
            <person name="Jaillon O."/>
            <person name="Ke Z."/>
            <person name="Kodira C."/>
            <person name="Kokoza E."/>
            <person name="Koutsos A."/>
            <person name="Letunic I."/>
            <person name="Levitsky A."/>
            <person name="Liang Y."/>
            <person name="Lin J.J."/>
            <person name="Lobo N.F."/>
            <person name="Lopez J.R."/>
            <person name="Malek J.A."/>
            <person name="McIntosh T.C."/>
            <person name="Meister S."/>
            <person name="Miller J."/>
            <person name="Mobarry C."/>
            <person name="Mongin E."/>
            <person name="Murphy S.D."/>
            <person name="O'Brochta D.A."/>
            <person name="Pfannkoch C."/>
            <person name="Qi R."/>
            <person name="Regier M.A."/>
            <person name="Remington K."/>
            <person name="Shao H."/>
            <person name="Sharakhova M.V."/>
            <person name="Sitter C.D."/>
            <person name="Shetty J."/>
            <person name="Smith T.J."/>
            <person name="Strong R."/>
            <person name="Sun J."/>
            <person name="Thomasova D."/>
            <person name="Ton L.Q."/>
            <person name="Topalis P."/>
            <person name="Tu Z."/>
            <person name="Unger M.F."/>
            <person name="Walenz B."/>
            <person name="Wang A."/>
            <person name="Wang J."/>
            <person name="Wang M."/>
            <person name="Wang X."/>
            <person name="Woodford K.J."/>
            <person name="Wortman J.R."/>
            <person name="Wu M."/>
            <person name="Yao A."/>
            <person name="Zdobnov E.M."/>
            <person name="Zhang H."/>
            <person name="Zhao Q."/>
            <person name="Zhao S."/>
            <person name="Zhu S.C."/>
            <person name="Zhimulev I."/>
            <person name="Coluzzi M."/>
            <person name="della Torre A."/>
            <person name="Roth C.W."/>
            <person name="Louis C."/>
            <person name="Kalush F."/>
            <person name="Mural R.J."/>
            <person name="Myers E.W."/>
            <person name="Adams M.D."/>
            <person name="Smith H.O."/>
            <person name="Broder S."/>
            <person name="Gardner M.J."/>
            <person name="Fraser C.M."/>
            <person name="Birney E."/>
            <person name="Bork P."/>
            <person name="Brey P.T."/>
            <person name="Venter J.C."/>
            <person name="Weissenbach J."/>
            <person name="Kafatos F.C."/>
            <person name="Collins F.H."/>
            <person name="Hoffman S.L."/>
        </authorList>
    </citation>
    <scope>NUCLEOTIDE SEQUENCE [LARGE SCALE GENOMIC DNA]</scope>
    <source>
        <strain evidence="5 6">PEST</strain>
    </source>
</reference>
<keyword evidence="1" id="KW-0863">Zinc-finger</keyword>
<feature type="region of interest" description="Disordered" evidence="2">
    <location>
        <begin position="3103"/>
        <end position="3128"/>
    </location>
</feature>
<feature type="compositionally biased region" description="Basic and acidic residues" evidence="2">
    <location>
        <begin position="2605"/>
        <end position="2622"/>
    </location>
</feature>
<dbReference type="EMBL" id="AAAB01008968">
    <property type="status" value="NOT_ANNOTATED_CDS"/>
    <property type="molecule type" value="Genomic_DNA"/>
</dbReference>
<keyword evidence="1" id="KW-0479">Metal-binding</keyword>
<feature type="compositionally biased region" description="Basic and acidic residues" evidence="2">
    <location>
        <begin position="4249"/>
        <end position="4265"/>
    </location>
</feature>
<dbReference type="OMA" id="MTLTHIA"/>
<evidence type="ECO:0000256" key="1">
    <source>
        <dbReference type="PROSITE-ProRule" id="PRU00042"/>
    </source>
</evidence>
<evidence type="ECO:0000256" key="2">
    <source>
        <dbReference type="SAM" id="MobiDB-lite"/>
    </source>
</evidence>
<feature type="compositionally biased region" description="Low complexity" evidence="2">
    <location>
        <begin position="4296"/>
        <end position="4308"/>
    </location>
</feature>
<feature type="region of interest" description="Disordered" evidence="2">
    <location>
        <begin position="2338"/>
        <end position="2359"/>
    </location>
</feature>
<dbReference type="EMBL" id="HACL01000002">
    <property type="protein sequence ID" value="CFW94296.1"/>
    <property type="molecule type" value="Transcribed_RNA"/>
</dbReference>
<keyword evidence="6" id="KW-1185">Reference proteome</keyword>
<reference evidence="4" key="3">
    <citation type="submission" date="2015-03" db="EMBL/GenBank/DDBJ databases">
        <title>Long non-coding RNA discovery across the genus Anopheles reveals conserved secondary structures within and beyond the Gambiae complex.</title>
        <authorList>
            <person name="Jenkins A."/>
            <person name="Waterhouse R."/>
            <person name="Muskavitch M."/>
        </authorList>
    </citation>
    <scope>NUCLEOTIDE SEQUENCE</scope>
    <source>
        <tissue evidence="4">Whole body</tissue>
    </source>
</reference>
<evidence type="ECO:0000259" key="3">
    <source>
        <dbReference type="PROSITE" id="PS50157"/>
    </source>
</evidence>
<feature type="compositionally biased region" description="Polar residues" evidence="2">
    <location>
        <begin position="4509"/>
        <end position="4523"/>
    </location>
</feature>
<dbReference type="GO" id="GO:0008270">
    <property type="term" value="F:zinc ion binding"/>
    <property type="evidence" value="ECO:0007669"/>
    <property type="project" value="UniProtKB-KW"/>
</dbReference>
<feature type="region of interest" description="Disordered" evidence="2">
    <location>
        <begin position="741"/>
        <end position="761"/>
    </location>
</feature>
<organism evidence="4">
    <name type="scientific">Anopheles gambiae</name>
    <name type="common">African malaria mosquito</name>
    <dbReference type="NCBI Taxonomy" id="7165"/>
    <lineage>
        <taxon>Eukaryota</taxon>
        <taxon>Metazoa</taxon>
        <taxon>Ecdysozoa</taxon>
        <taxon>Arthropoda</taxon>
        <taxon>Hexapoda</taxon>
        <taxon>Insecta</taxon>
        <taxon>Pterygota</taxon>
        <taxon>Neoptera</taxon>
        <taxon>Endopterygota</taxon>
        <taxon>Diptera</taxon>
        <taxon>Nematocera</taxon>
        <taxon>Culicoidea</taxon>
        <taxon>Culicidae</taxon>
        <taxon>Anophelinae</taxon>
        <taxon>Anopheles</taxon>
    </lineage>
</organism>
<protein>
    <recommendedName>
        <fullName evidence="3">C2H2-type domain-containing protein</fullName>
    </recommendedName>
</protein>
<feature type="compositionally biased region" description="Low complexity" evidence="2">
    <location>
        <begin position="1073"/>
        <end position="1103"/>
    </location>
</feature>
<feature type="compositionally biased region" description="Basic residues" evidence="2">
    <location>
        <begin position="3284"/>
        <end position="3303"/>
    </location>
</feature>
<feature type="compositionally biased region" description="Acidic residues" evidence="2">
    <location>
        <begin position="3854"/>
        <end position="3868"/>
    </location>
</feature>
<dbReference type="EnsemblMetazoa" id="AGAP028433-RA">
    <property type="protein sequence ID" value="AGAP028433-PA"/>
    <property type="gene ID" value="AGAP028433"/>
</dbReference>
<evidence type="ECO:0000313" key="6">
    <source>
        <dbReference type="Proteomes" id="UP000007062"/>
    </source>
</evidence>
<feature type="domain" description="C2H2-type" evidence="3">
    <location>
        <begin position="78"/>
        <end position="106"/>
    </location>
</feature>
<dbReference type="VEuPathDB" id="VectorBase:AGAP028433"/>
<dbReference type="Proteomes" id="UP000007062">
    <property type="component" value="Chromosome 2L"/>
</dbReference>
<proteinExistence type="predicted"/>
<feature type="compositionally biased region" description="Low complexity" evidence="2">
    <location>
        <begin position="3110"/>
        <end position="3121"/>
    </location>
</feature>
<accession>A0A0E4G875</accession>
<feature type="compositionally biased region" description="Low complexity" evidence="2">
    <location>
        <begin position="2341"/>
        <end position="2353"/>
    </location>
</feature>
<dbReference type="PROSITE" id="PS50157">
    <property type="entry name" value="ZINC_FINGER_C2H2_2"/>
    <property type="match status" value="2"/>
</dbReference>
<feature type="region of interest" description="Disordered" evidence="2">
    <location>
        <begin position="2997"/>
        <end position="3053"/>
    </location>
</feature>
<feature type="region of interest" description="Disordered" evidence="2">
    <location>
        <begin position="4240"/>
        <end position="4265"/>
    </location>
</feature>
<dbReference type="VEuPathDB" id="VectorBase:AGAMI1_009743"/>
<feature type="compositionally biased region" description="Basic residues" evidence="2">
    <location>
        <begin position="4321"/>
        <end position="4331"/>
    </location>
</feature>
<feature type="compositionally biased region" description="Polar residues" evidence="2">
    <location>
        <begin position="268"/>
        <end position="282"/>
    </location>
</feature>
<dbReference type="SMART" id="SM00355">
    <property type="entry name" value="ZnF_C2H2"/>
    <property type="match status" value="6"/>
</dbReference>
<feature type="region of interest" description="Disordered" evidence="2">
    <location>
        <begin position="3277"/>
        <end position="3310"/>
    </location>
</feature>
<dbReference type="InterPro" id="IPR013087">
    <property type="entry name" value="Znf_C2H2_type"/>
</dbReference>
<dbReference type="EMBL" id="HACL01000001">
    <property type="protein sequence ID" value="CFW94295.1"/>
    <property type="molecule type" value="Transcribed_RNA"/>
</dbReference>
<feature type="region of interest" description="Disordered" evidence="2">
    <location>
        <begin position="2569"/>
        <end position="2651"/>
    </location>
</feature>
<feature type="compositionally biased region" description="Polar residues" evidence="2">
    <location>
        <begin position="1104"/>
        <end position="1115"/>
    </location>
</feature>
<feature type="region of interest" description="Disordered" evidence="2">
    <location>
        <begin position="4464"/>
        <end position="4523"/>
    </location>
</feature>
<feature type="domain" description="C2H2-type" evidence="3">
    <location>
        <begin position="3317"/>
        <end position="3346"/>
    </location>
</feature>
<feature type="compositionally biased region" description="Low complexity" evidence="2">
    <location>
        <begin position="2623"/>
        <end position="2639"/>
    </location>
</feature>
<feature type="compositionally biased region" description="Polar residues" evidence="2">
    <location>
        <begin position="3150"/>
        <end position="3171"/>
    </location>
</feature>
<evidence type="ECO:0000313" key="4">
    <source>
        <dbReference type="EMBL" id="CFW94296.1"/>
    </source>
</evidence>
<feature type="region of interest" description="Disordered" evidence="2">
    <location>
        <begin position="3822"/>
        <end position="3888"/>
    </location>
</feature>
<feature type="compositionally biased region" description="Polar residues" evidence="2">
    <location>
        <begin position="4482"/>
        <end position="4502"/>
    </location>
</feature>
<reference evidence="5" key="4">
    <citation type="submission" date="2021-01" db="UniProtKB">
        <authorList>
            <consortium name="EnsemblMetazoa"/>
        </authorList>
    </citation>
    <scope>IDENTIFICATION</scope>
    <source>
        <strain evidence="5">PEST</strain>
    </source>
</reference>
<reference evidence="5" key="2">
    <citation type="journal article" date="2004" name="Trends Parasitol.">
        <title>The Anopheles gambiae genome: an update.</title>
        <authorList>
            <person name="Mongin E."/>
            <person name="Louis C."/>
            <person name="Holt R.A."/>
            <person name="Birney E."/>
            <person name="Collins F.H."/>
        </authorList>
    </citation>
    <scope>NUCLEOTIDE SEQUENCE [LARGE SCALE GENOMIC DNA]</scope>
    <source>
        <strain evidence="5">PEST</strain>
    </source>
</reference>
<feature type="region of interest" description="Disordered" evidence="2">
    <location>
        <begin position="4292"/>
        <end position="4353"/>
    </location>
</feature>